<feature type="transmembrane region" description="Helical" evidence="2">
    <location>
        <begin position="405"/>
        <end position="429"/>
    </location>
</feature>
<keyword evidence="2" id="KW-0472">Membrane</keyword>
<reference evidence="3 4" key="1">
    <citation type="submission" date="2017-02" db="EMBL/GenBank/DDBJ databases">
        <authorList>
            <person name="Peterson S.W."/>
        </authorList>
    </citation>
    <scope>NUCLEOTIDE SEQUENCE [LARGE SCALE GENOMIC DNA]</scope>
    <source>
        <strain evidence="3 4">SRS1_H2-8</strain>
    </source>
</reference>
<evidence type="ECO:0000313" key="3">
    <source>
        <dbReference type="EMBL" id="SJX64364.1"/>
    </source>
</evidence>
<evidence type="ECO:0000313" key="4">
    <source>
        <dbReference type="Proteomes" id="UP000239563"/>
    </source>
</evidence>
<feature type="compositionally biased region" description="Basic and acidic residues" evidence="1">
    <location>
        <begin position="498"/>
        <end position="508"/>
    </location>
</feature>
<keyword evidence="2" id="KW-0812">Transmembrane</keyword>
<protein>
    <submittedName>
        <fullName evidence="3">Probable Dik6, novel virulence factor</fullName>
    </submittedName>
</protein>
<dbReference type="AlphaFoldDB" id="A0A2N8UHC2"/>
<evidence type="ECO:0000256" key="2">
    <source>
        <dbReference type="SAM" id="Phobius"/>
    </source>
</evidence>
<feature type="region of interest" description="Disordered" evidence="1">
    <location>
        <begin position="478"/>
        <end position="523"/>
    </location>
</feature>
<keyword evidence="2" id="KW-1133">Transmembrane helix</keyword>
<dbReference type="Proteomes" id="UP000239563">
    <property type="component" value="Chromosome XII"/>
</dbReference>
<evidence type="ECO:0000256" key="1">
    <source>
        <dbReference type="SAM" id="MobiDB-lite"/>
    </source>
</evidence>
<proteinExistence type="predicted"/>
<feature type="transmembrane region" description="Helical" evidence="2">
    <location>
        <begin position="99"/>
        <end position="119"/>
    </location>
</feature>
<name>A0A2N8UHC2_9BASI</name>
<feature type="transmembrane region" description="Helical" evidence="2">
    <location>
        <begin position="361"/>
        <end position="385"/>
    </location>
</feature>
<dbReference type="EMBL" id="LT795065">
    <property type="protein sequence ID" value="SJX64364.1"/>
    <property type="molecule type" value="Genomic_DNA"/>
</dbReference>
<organism evidence="3 4">
    <name type="scientific">Sporisorium reilianum f. sp. reilianum</name>
    <dbReference type="NCBI Taxonomy" id="72559"/>
    <lineage>
        <taxon>Eukaryota</taxon>
        <taxon>Fungi</taxon>
        <taxon>Dikarya</taxon>
        <taxon>Basidiomycota</taxon>
        <taxon>Ustilaginomycotina</taxon>
        <taxon>Ustilaginomycetes</taxon>
        <taxon>Ustilaginales</taxon>
        <taxon>Ustilaginaceae</taxon>
        <taxon>Sporisorium</taxon>
    </lineage>
</organism>
<gene>
    <name evidence="3" type="ORF">SRS1_15006</name>
</gene>
<sequence>MSATSPPNLDAPVPPLSLLHPIQPNNMLFIHRNQTRLELANALLLIVNTSIPSTERVWLVASELEVIITFLVCSIMLYKKQALGKLWIITRRSSLGGTFWVANAVFVLTLGVSAYLMAWGTSAVAIVAFSYVHAAMLEWWWVIPLPWLPLVLGAYVSIHGFAVGCSPRSPLSRVHAANAAARSKWYYVGIPNSAAVVNAVLVLPSLLFTISSVALVSMSGYCYYHAKASARHLLPPDVQVYIADRSSGRPSSLADGDTLASDELVWMARIVAASYMQVHRYVCINLAVFAGAATALYVPCLMYGVPNIISLVDHACSRYTEPLPANCTGFTRKLWFLLTQGRPRSDQTSASINLETWKMTILAIGYISILIVCIPAYGWLPIYIICDIFPHRMLSGDVSPVIHRAALAVSIISIISCTFVAIFCTVATLDPLFRAAIGLNVIRTQIPIDIQVEFHRSQFEEHVSNGLYDGSAKTPTIRFKPSTSSMGSAPGKSPADSKFPDYPEDSDRFSATLDVEAATPPRS</sequence>
<feature type="transmembrane region" description="Helical" evidence="2">
    <location>
        <begin position="57"/>
        <end position="78"/>
    </location>
</feature>
<feature type="transmembrane region" description="Helical" evidence="2">
    <location>
        <begin position="139"/>
        <end position="164"/>
    </location>
</feature>
<accession>A0A2N8UHC2</accession>